<name>A0A6F8V9F4_9PROT</name>
<dbReference type="RefSeq" id="WP_173059294.1">
    <property type="nucleotide sequence ID" value="NZ_AP022853.1"/>
</dbReference>
<gene>
    <name evidence="2" type="ORF">SKTS_02850</name>
</gene>
<evidence type="ECO:0000313" key="2">
    <source>
        <dbReference type="EMBL" id="BCB25399.1"/>
    </source>
</evidence>
<sequence>MSTRAFQVGISLIELVIFIVIVSVGVAGILSVMNVTVLHSADPIIQKQAVSIAESLLEEIELQPITWCDPNDDNATTATSAAGCAAMPEGMGPEAAFGVNQLHAESRYQDINGGDSPFDNVNDYNGFSMVGIRGIDANATVLPGLGAYSANVAITAAGAAFGLAADDALRIDVRVTGPGNTDITLTGYRFRYAPNAAG</sequence>
<dbReference type="KEGG" id="slac:SKTS_02850"/>
<reference evidence="3" key="1">
    <citation type="submission" date="2020-03" db="EMBL/GenBank/DDBJ databases">
        <title>Complete genome sequence of sulfur-oxidizing bacterium skT11.</title>
        <authorList>
            <person name="Kanda M."/>
            <person name="Kojima H."/>
            <person name="Fukui M."/>
        </authorList>
    </citation>
    <scope>NUCLEOTIDE SEQUENCE [LARGE SCALE GENOMIC DNA]</scope>
    <source>
        <strain evidence="3">skT11</strain>
    </source>
</reference>
<dbReference type="EMBL" id="AP022853">
    <property type="protein sequence ID" value="BCB25399.1"/>
    <property type="molecule type" value="Genomic_DNA"/>
</dbReference>
<organism evidence="2 3">
    <name type="scientific">Sulfurimicrobium lacus</name>
    <dbReference type="NCBI Taxonomy" id="2715678"/>
    <lineage>
        <taxon>Bacteria</taxon>
        <taxon>Pseudomonadati</taxon>
        <taxon>Pseudomonadota</taxon>
        <taxon>Betaproteobacteria</taxon>
        <taxon>Nitrosomonadales</taxon>
        <taxon>Sulfuricellaceae</taxon>
        <taxon>Sulfurimicrobium</taxon>
    </lineage>
</organism>
<dbReference type="Proteomes" id="UP000502260">
    <property type="component" value="Chromosome"/>
</dbReference>
<accession>A0A6F8V9F4</accession>
<protein>
    <recommendedName>
        <fullName evidence="4">MSHA biogenesis protein MshD</fullName>
    </recommendedName>
</protein>
<keyword evidence="1" id="KW-0812">Transmembrane</keyword>
<keyword evidence="3" id="KW-1185">Reference proteome</keyword>
<evidence type="ECO:0008006" key="4">
    <source>
        <dbReference type="Google" id="ProtNLM"/>
    </source>
</evidence>
<proteinExistence type="predicted"/>
<evidence type="ECO:0000256" key="1">
    <source>
        <dbReference type="SAM" id="Phobius"/>
    </source>
</evidence>
<keyword evidence="1" id="KW-1133">Transmembrane helix</keyword>
<evidence type="ECO:0000313" key="3">
    <source>
        <dbReference type="Proteomes" id="UP000502260"/>
    </source>
</evidence>
<keyword evidence="1" id="KW-0472">Membrane</keyword>
<feature type="transmembrane region" description="Helical" evidence="1">
    <location>
        <begin position="12"/>
        <end position="33"/>
    </location>
</feature>
<dbReference type="AlphaFoldDB" id="A0A6F8V9F4"/>